<comment type="similarity">
    <text evidence="4 7">Belongs to the glucosamine/galactosamine-6-phosphate isomerase family. 6-phosphogluconolactonase subfamily.</text>
</comment>
<comment type="catalytic activity">
    <reaction evidence="1 7">
        <text>6-phospho-D-glucono-1,5-lactone + H2O = 6-phospho-D-gluconate + H(+)</text>
        <dbReference type="Rhea" id="RHEA:12556"/>
        <dbReference type="ChEBI" id="CHEBI:15377"/>
        <dbReference type="ChEBI" id="CHEBI:15378"/>
        <dbReference type="ChEBI" id="CHEBI:57955"/>
        <dbReference type="ChEBI" id="CHEBI:58759"/>
        <dbReference type="EC" id="3.1.1.31"/>
    </reaction>
</comment>
<gene>
    <name evidence="7" type="primary">pgl</name>
    <name evidence="9" type="ordered locus">AciX9_0438</name>
</gene>
<organism evidence="10">
    <name type="scientific">Granulicella tundricola (strain ATCC BAA-1859 / DSM 23138 / MP5ACTX9)</name>
    <dbReference type="NCBI Taxonomy" id="1198114"/>
    <lineage>
        <taxon>Bacteria</taxon>
        <taxon>Pseudomonadati</taxon>
        <taxon>Acidobacteriota</taxon>
        <taxon>Terriglobia</taxon>
        <taxon>Terriglobales</taxon>
        <taxon>Acidobacteriaceae</taxon>
        <taxon>Granulicella</taxon>
    </lineage>
</organism>
<evidence type="ECO:0000313" key="10">
    <source>
        <dbReference type="Proteomes" id="UP000000343"/>
    </source>
</evidence>
<name>E8WXH7_GRATM</name>
<comment type="pathway">
    <text evidence="3 7">Carbohydrate degradation; pentose phosphate pathway; D-ribulose 5-phosphate from D-glucose 6-phosphate (oxidative stage): step 2/3.</text>
</comment>
<accession>E8WXH7</accession>
<dbReference type="GO" id="GO:0017057">
    <property type="term" value="F:6-phosphogluconolactonase activity"/>
    <property type="evidence" value="ECO:0007669"/>
    <property type="project" value="UniProtKB-UniRule"/>
</dbReference>
<dbReference type="Proteomes" id="UP000000343">
    <property type="component" value="Chromosome"/>
</dbReference>
<sequence>MPRRVEVSVRVSSGAGEVAKATADLFAKAAADAVKTRGVARIAISGGSTPKAVFALLASEPYVGQIPWAQIQLFWVDERCVGPDDPDSNYGMTKKAMLDSVPLPAANVHRMEGEMDPAEAASRYEAEIRNTFKLEGAQTPTFDLILLGMGDDGHTASLFPHTEGLDELARIVIANHVPQKDTWRMTLTWPVITQGREVAFLIEGAAKAEILHTVMQGKYDPETYPSQLIRPASGRLTLMLDTASAAKLELPPVVNGVTTMELS</sequence>
<dbReference type="OrthoDB" id="9810967at2"/>
<dbReference type="InterPro" id="IPR005900">
    <property type="entry name" value="6-phosphogluconolactonase_DevB"/>
</dbReference>
<dbReference type="GO" id="GO:0006098">
    <property type="term" value="P:pentose-phosphate shunt"/>
    <property type="evidence" value="ECO:0007669"/>
    <property type="project" value="UniProtKB-UniPathway"/>
</dbReference>
<keyword evidence="10" id="KW-1185">Reference proteome</keyword>
<evidence type="ECO:0000256" key="7">
    <source>
        <dbReference type="RuleBase" id="RU365095"/>
    </source>
</evidence>
<evidence type="ECO:0000256" key="3">
    <source>
        <dbReference type="ARBA" id="ARBA00004961"/>
    </source>
</evidence>
<dbReference type="SUPFAM" id="SSF100950">
    <property type="entry name" value="NagB/RpiA/CoA transferase-like"/>
    <property type="match status" value="1"/>
</dbReference>
<dbReference type="InterPro" id="IPR037171">
    <property type="entry name" value="NagB/RpiA_transferase-like"/>
</dbReference>
<proteinExistence type="inferred from homology"/>
<dbReference type="RefSeq" id="WP_013578838.1">
    <property type="nucleotide sequence ID" value="NC_015064.1"/>
</dbReference>
<dbReference type="GO" id="GO:0005975">
    <property type="term" value="P:carbohydrate metabolic process"/>
    <property type="evidence" value="ECO:0007669"/>
    <property type="project" value="UniProtKB-UniRule"/>
</dbReference>
<dbReference type="eggNOG" id="COG0363">
    <property type="taxonomic scope" value="Bacteria"/>
</dbReference>
<comment type="function">
    <text evidence="2 7">Hydrolysis of 6-phosphogluconolactone to 6-phosphogluconate.</text>
</comment>
<dbReference type="Pfam" id="PF01182">
    <property type="entry name" value="Glucosamine_iso"/>
    <property type="match status" value="1"/>
</dbReference>
<evidence type="ECO:0000256" key="1">
    <source>
        <dbReference type="ARBA" id="ARBA00000832"/>
    </source>
</evidence>
<dbReference type="PANTHER" id="PTHR11054">
    <property type="entry name" value="6-PHOSPHOGLUCONOLACTONASE"/>
    <property type="match status" value="1"/>
</dbReference>
<reference evidence="10" key="1">
    <citation type="submission" date="2011-01" db="EMBL/GenBank/DDBJ databases">
        <title>Complete sequence of chromosome of Acidobacterium sp. MP5ACTX9.</title>
        <authorList>
            <consortium name="US DOE Joint Genome Institute"/>
            <person name="Lucas S."/>
            <person name="Copeland A."/>
            <person name="Lapidus A."/>
            <person name="Cheng J.-F."/>
            <person name="Goodwin L."/>
            <person name="Pitluck S."/>
            <person name="Teshima H."/>
            <person name="Detter J.C."/>
            <person name="Han C."/>
            <person name="Tapia R."/>
            <person name="Land M."/>
            <person name="Hauser L."/>
            <person name="Kyrpides N."/>
            <person name="Ivanova N."/>
            <person name="Ovchinnikova G."/>
            <person name="Pagani I."/>
            <person name="Rawat S.R."/>
            <person name="Mannisto M."/>
            <person name="Haggblom M.M."/>
            <person name="Woyke T."/>
        </authorList>
    </citation>
    <scope>NUCLEOTIDE SEQUENCE [LARGE SCALE GENOMIC DNA]</scope>
    <source>
        <strain evidence="10">MP5ACTX9</strain>
    </source>
</reference>
<evidence type="ECO:0000313" key="9">
    <source>
        <dbReference type="EMBL" id="ADW67510.1"/>
    </source>
</evidence>
<keyword evidence="7" id="KW-0378">Hydrolase</keyword>
<dbReference type="NCBIfam" id="TIGR01198">
    <property type="entry name" value="pgl"/>
    <property type="match status" value="1"/>
</dbReference>
<dbReference type="UniPathway" id="UPA00115">
    <property type="reaction ID" value="UER00409"/>
</dbReference>
<dbReference type="InterPro" id="IPR006148">
    <property type="entry name" value="Glc/Gal-6P_isomerase"/>
</dbReference>
<feature type="domain" description="Glucosamine/galactosamine-6-phosphate isomerase" evidence="8">
    <location>
        <begin position="17"/>
        <end position="237"/>
    </location>
</feature>
<dbReference type="EMBL" id="CP002480">
    <property type="protein sequence ID" value="ADW67510.1"/>
    <property type="molecule type" value="Genomic_DNA"/>
</dbReference>
<dbReference type="EC" id="3.1.1.31" evidence="5 7"/>
<dbReference type="PaxDb" id="1198114-AciX9_0438"/>
<dbReference type="STRING" id="1198114.AciX9_0438"/>
<evidence type="ECO:0000256" key="2">
    <source>
        <dbReference type="ARBA" id="ARBA00002681"/>
    </source>
</evidence>
<evidence type="ECO:0000256" key="4">
    <source>
        <dbReference type="ARBA" id="ARBA00010662"/>
    </source>
</evidence>
<evidence type="ECO:0000256" key="6">
    <source>
        <dbReference type="ARBA" id="ARBA00020337"/>
    </source>
</evidence>
<dbReference type="HOGENOM" id="CLU_053947_2_0_0"/>
<evidence type="ECO:0000259" key="8">
    <source>
        <dbReference type="Pfam" id="PF01182"/>
    </source>
</evidence>
<dbReference type="CDD" id="cd01400">
    <property type="entry name" value="6PGL"/>
    <property type="match status" value="1"/>
</dbReference>
<evidence type="ECO:0000256" key="5">
    <source>
        <dbReference type="ARBA" id="ARBA00013198"/>
    </source>
</evidence>
<dbReference type="KEGG" id="acm:AciX9_0438"/>
<dbReference type="InterPro" id="IPR039104">
    <property type="entry name" value="6PGL"/>
</dbReference>
<dbReference type="Gene3D" id="3.40.50.1360">
    <property type="match status" value="1"/>
</dbReference>
<protein>
    <recommendedName>
        <fullName evidence="6 7">6-phosphogluconolactonase</fullName>
        <shortName evidence="7">6PGL</shortName>
        <ecNumber evidence="5 7">3.1.1.31</ecNumber>
    </recommendedName>
</protein>
<dbReference type="AlphaFoldDB" id="E8WXH7"/>
<dbReference type="PANTHER" id="PTHR11054:SF0">
    <property type="entry name" value="6-PHOSPHOGLUCONOLACTONASE"/>
    <property type="match status" value="1"/>
</dbReference>